<dbReference type="InterPro" id="IPR011642">
    <property type="entry name" value="Gate_dom"/>
</dbReference>
<reference evidence="3 4" key="1">
    <citation type="submission" date="2016-01" db="EMBL/GenBank/DDBJ databases">
        <title>Draft Genome Sequences of Seven Thermophilic Sporeformers Isolated from Foods.</title>
        <authorList>
            <person name="Berendsen E.M."/>
            <person name="Wells-Bennik M.H."/>
            <person name="Krawcyk A.O."/>
            <person name="De Jong A."/>
            <person name="Holsappel S."/>
            <person name="Eijlander R.T."/>
            <person name="Kuipers O.P."/>
        </authorList>
    </citation>
    <scope>NUCLEOTIDE SEQUENCE [LARGE SCALE GENOMIC DNA]</scope>
    <source>
        <strain evidence="3 4">B4135</strain>
    </source>
</reference>
<evidence type="ECO:0000313" key="3">
    <source>
        <dbReference type="EMBL" id="KYD20207.1"/>
    </source>
</evidence>
<evidence type="ECO:0000259" key="2">
    <source>
        <dbReference type="Pfam" id="PF07670"/>
    </source>
</evidence>
<evidence type="ECO:0000256" key="1">
    <source>
        <dbReference type="SAM" id="Phobius"/>
    </source>
</evidence>
<organism evidence="3 4">
    <name type="scientific">Caldibacillus debilis</name>
    <dbReference type="NCBI Taxonomy" id="301148"/>
    <lineage>
        <taxon>Bacteria</taxon>
        <taxon>Bacillati</taxon>
        <taxon>Bacillota</taxon>
        <taxon>Bacilli</taxon>
        <taxon>Bacillales</taxon>
        <taxon>Bacillaceae</taxon>
        <taxon>Caldibacillus</taxon>
    </lineage>
</organism>
<dbReference type="PATRIC" id="fig|301148.3.peg.3016"/>
<accession>A0A150M6L6</accession>
<protein>
    <recommendedName>
        <fullName evidence="2">Nucleoside transporter/FeoB GTPase Gate domain-containing protein</fullName>
    </recommendedName>
</protein>
<proteinExistence type="predicted"/>
<dbReference type="GO" id="GO:0005886">
    <property type="term" value="C:plasma membrane"/>
    <property type="evidence" value="ECO:0007669"/>
    <property type="project" value="TreeGrafter"/>
</dbReference>
<keyword evidence="1" id="KW-1133">Transmembrane helix</keyword>
<dbReference type="EMBL" id="LQYT01000036">
    <property type="protein sequence ID" value="KYD20207.1"/>
    <property type="molecule type" value="Genomic_DNA"/>
</dbReference>
<dbReference type="PANTHER" id="PTHR35793:SF2">
    <property type="entry name" value="INNER MEMBRANE PROTEIN YJIG"/>
    <property type="match status" value="1"/>
</dbReference>
<dbReference type="InterPro" id="IPR052549">
    <property type="entry name" value="SpmB"/>
</dbReference>
<feature type="transmembrane region" description="Helical" evidence="1">
    <location>
        <begin position="29"/>
        <end position="48"/>
    </location>
</feature>
<dbReference type="Proteomes" id="UP000075683">
    <property type="component" value="Unassembled WGS sequence"/>
</dbReference>
<keyword evidence="1" id="KW-0472">Membrane</keyword>
<keyword evidence="1" id="KW-0812">Transmembrane</keyword>
<feature type="transmembrane region" description="Helical" evidence="1">
    <location>
        <begin position="181"/>
        <end position="201"/>
    </location>
</feature>
<gene>
    <name evidence="3" type="ORF">B4135_1983</name>
</gene>
<feature type="domain" description="Nucleoside transporter/FeoB GTPase Gate" evidence="2">
    <location>
        <begin position="72"/>
        <end position="173"/>
    </location>
</feature>
<name>A0A150M6L6_9BACI</name>
<dbReference type="Pfam" id="PF07670">
    <property type="entry name" value="Gate"/>
    <property type="match status" value="1"/>
</dbReference>
<evidence type="ECO:0000313" key="4">
    <source>
        <dbReference type="Proteomes" id="UP000075683"/>
    </source>
</evidence>
<dbReference type="AlphaFoldDB" id="A0A150M6L6"/>
<dbReference type="PANTHER" id="PTHR35793">
    <property type="entry name" value="INNER MEMBRANE PROTEIN YJIG"/>
    <property type="match status" value="1"/>
</dbReference>
<dbReference type="STRING" id="301148.B4135_1983"/>
<sequence>MTGIFTSADNEEKNRVPDWKTKGGKAMEFLSLVSMWIVPATIGLILLHGTWKKVPTYESFVEGGKEGIRIAVSIIPFLVGMLVSISIFRASGAMEFFVESCKPFFSAFGIPAEVLPQALLRPVSGTAALAIMSDLIATYGPDSFIGRLASVIQGSTDTTFYVLTVYFGAVGIKKMGDALKVGLLADAVGIFASILIVILFFGTG</sequence>
<comment type="caution">
    <text evidence="3">The sequence shown here is derived from an EMBL/GenBank/DDBJ whole genome shotgun (WGS) entry which is preliminary data.</text>
</comment>
<feature type="transmembrane region" description="Helical" evidence="1">
    <location>
        <begin position="68"/>
        <end position="88"/>
    </location>
</feature>